<dbReference type="GO" id="GO:1990904">
    <property type="term" value="C:ribonucleoprotein complex"/>
    <property type="evidence" value="ECO:0007669"/>
    <property type="project" value="UniProtKB-KW"/>
</dbReference>
<evidence type="ECO:0000313" key="2">
    <source>
        <dbReference type="Proteomes" id="UP000554482"/>
    </source>
</evidence>
<name>A0A7J6W0X1_THATH</name>
<organism evidence="1 2">
    <name type="scientific">Thalictrum thalictroides</name>
    <name type="common">Rue-anemone</name>
    <name type="synonym">Anemone thalictroides</name>
    <dbReference type="NCBI Taxonomy" id="46969"/>
    <lineage>
        <taxon>Eukaryota</taxon>
        <taxon>Viridiplantae</taxon>
        <taxon>Streptophyta</taxon>
        <taxon>Embryophyta</taxon>
        <taxon>Tracheophyta</taxon>
        <taxon>Spermatophyta</taxon>
        <taxon>Magnoliopsida</taxon>
        <taxon>Ranunculales</taxon>
        <taxon>Ranunculaceae</taxon>
        <taxon>Thalictroideae</taxon>
        <taxon>Thalictrum</taxon>
    </lineage>
</organism>
<dbReference type="EMBL" id="JABWDY010023590">
    <property type="protein sequence ID" value="KAF5190811.1"/>
    <property type="molecule type" value="Genomic_DNA"/>
</dbReference>
<sequence>MAKGFENIESVFGKVNAEWENPTYEFPPLLPFLYHVHGLDSKHLRIHVTDFKSYTWESTKSLIQLEDMKDDIGLGGSWDEFIDYLMKSINSDNVKIVLDGSTVSASDLWTPALLMPWHIYVGKSSMHSEAGKN</sequence>
<dbReference type="PANTHER" id="PTHR35770">
    <property type="entry name" value="U2 SMALL NUCLEAR RIBONUCLEOPROTEIN AUXILIARY FACTOR-LIKE PROTEIN"/>
    <property type="match status" value="1"/>
</dbReference>
<dbReference type="AlphaFoldDB" id="A0A7J6W0X1"/>
<comment type="caution">
    <text evidence="1">The sequence shown here is derived from an EMBL/GenBank/DDBJ whole genome shotgun (WGS) entry which is preliminary data.</text>
</comment>
<dbReference type="PANTHER" id="PTHR35770:SF1">
    <property type="entry name" value="U2 SMALL NUCLEAR RIBONUCLEOPROTEIN AUXILIARY FACTOR-LIKE PROTEIN"/>
    <property type="match status" value="1"/>
</dbReference>
<evidence type="ECO:0000313" key="1">
    <source>
        <dbReference type="EMBL" id="KAF5190811.1"/>
    </source>
</evidence>
<accession>A0A7J6W0X1</accession>
<keyword evidence="1" id="KW-0687">Ribonucleoprotein</keyword>
<gene>
    <name evidence="1" type="ORF">FRX31_019602</name>
</gene>
<proteinExistence type="predicted"/>
<dbReference type="OrthoDB" id="775087at2759"/>
<protein>
    <submittedName>
        <fullName evidence="1">U2 small nuclear ribonucleoprotein auxiliary factor-like protein</fullName>
    </submittedName>
</protein>
<reference evidence="1 2" key="1">
    <citation type="submission" date="2020-06" db="EMBL/GenBank/DDBJ databases">
        <title>Transcriptomic and genomic resources for Thalictrum thalictroides and T. hernandezii: Facilitating candidate gene discovery in an emerging model plant lineage.</title>
        <authorList>
            <person name="Arias T."/>
            <person name="Riano-Pachon D.M."/>
            <person name="Di Stilio V.S."/>
        </authorList>
    </citation>
    <scope>NUCLEOTIDE SEQUENCE [LARGE SCALE GENOMIC DNA]</scope>
    <source>
        <strain evidence="2">cv. WT478/WT964</strain>
        <tissue evidence="1">Leaves</tissue>
    </source>
</reference>
<dbReference type="Proteomes" id="UP000554482">
    <property type="component" value="Unassembled WGS sequence"/>
</dbReference>
<keyword evidence="2" id="KW-1185">Reference proteome</keyword>